<dbReference type="STRING" id="797473.HMPREF9080_02269"/>
<dbReference type="GO" id="GO:0016020">
    <property type="term" value="C:membrane"/>
    <property type="evidence" value="ECO:0007669"/>
    <property type="project" value="UniProtKB-SubCell"/>
</dbReference>
<sequence>DDAGHKISVRAAYKDNAGHDESPLSEATAAVSDNPAPNPNHAGKISISGEAQVGKTLTAAVVDDDGVPDSGVIYQWLRDGSPISGQTGSSYTLTKDDAGHKISVRATYKDNAGHDENPTSEATASVADNTNAPLMHDDFSSYPLHKTYVDNDTFGAWKVAFAGYGNVEIIDNGGGNQALQLKPMARSGETETSSAMVLGSAQTGDEFTYSGTIATPEQLRQGATPNAWETAWLVWNHTDNDHYYYFVARANGWELGKRDPAYSGGQRFMATGSESWPLAEPKNFVVTKRGNTVEISINGKVITTFTDDENPYTGGTIGLYTEDARIVADDINLTAAANITGTANHGGVASISGKAATGEVLHAAVSDGDGAVSNVSYQWMAAGKEISGATGETYTVTADNSGKIISVRITYTDSTGKVESVISPPTAVVDSGNDGGANQRGQVTLSGTAVVGETLTANVSDGDGLPDRIQYTWLANGAAINGANGSSYTITAADVGKVISVQVYYYDKAGHEENLLSDATNAVTDTAPPPAENHAPTGSVTISGSPHVGATLTAANTLADEDGLGSITYHWLADGREIGQGASYTLTEAEKGKSITVKATYTDGKGTPEAVESEGTAAIGEPVTPPTATLSGAENVNEGGAVEYTVTLDKASDRPVTLTLTLTHGETTDGDLGSISKTLTIPAGETSAKLSLQTNADGIPENTEHYTLSISGAEGAVVGADKAVTTAIVDNDEKAAYHTGSVADSTFAGDRSANNHYFVDSLDSTQRATYGHYHGHKAGEGLRITYAFSENGMENGKAVEGHRPFSAQQKADIRTVLDHLEEHVNVKFTEGSNATLNFYLHRLEDGTSGYGVYGGNVHLNTQYYAADDAFAQKPPYTIDTANHNLTLKHGWGTVLHEIGHSLGMDHPFGHDDSSLDINKAEDRNDLTVMSYTTGQYDYDVDLGQGWTSPKVPLSPTKLGIYDLAALHHAYGVNPNYHSGDDTYGFKPFNKDAVGNDIYIHDGGGQDTFDASEQTLDLNIDLTPGSWIYAGSKAGHLALDDSGNPTTGQAFIGYGTQIESAKGGTGNDTIKGNSAANYLFGFDGDDNIDGGAGNDQIEGGRGNDTLKGGAGADTFLFRSPFDGTIDTLLDFNAAEGDRIQLDHNIFTGLQKGSLSAEQFVKGTEAKDADDRIIYNQATGELAYDADGNGSGAAVTIARLGINTELEHNHIQII</sequence>
<reference evidence="13 14" key="1">
    <citation type="submission" date="2011-08" db="EMBL/GenBank/DDBJ databases">
        <authorList>
            <person name="Weinstock G."/>
            <person name="Sodergren E."/>
            <person name="Clifton S."/>
            <person name="Fulton L."/>
            <person name="Fulton B."/>
            <person name="Courtney L."/>
            <person name="Fronick C."/>
            <person name="Harrison M."/>
            <person name="Strong C."/>
            <person name="Farmer C."/>
            <person name="Delahaunty K."/>
            <person name="Markovic C."/>
            <person name="Hall O."/>
            <person name="Minx P."/>
            <person name="Tomlinson C."/>
            <person name="Mitreva M."/>
            <person name="Hou S."/>
            <person name="Chen J."/>
            <person name="Wollam A."/>
            <person name="Pepin K.H."/>
            <person name="Johnson M."/>
            <person name="Bhonagiri V."/>
            <person name="Zhang X."/>
            <person name="Suruliraj S."/>
            <person name="Warren W."/>
            <person name="Chinwalla A."/>
            <person name="Mardis E.R."/>
            <person name="Wilson R.K."/>
        </authorList>
    </citation>
    <scope>NUCLEOTIDE SEQUENCE [LARGE SCALE GENOMIC DNA]</scope>
    <source>
        <strain evidence="13 14">F0432</strain>
    </source>
</reference>
<evidence type="ECO:0000313" key="13">
    <source>
        <dbReference type="EMBL" id="EHM52523.1"/>
    </source>
</evidence>
<dbReference type="InterPro" id="IPR006026">
    <property type="entry name" value="Peptidase_Metallo"/>
</dbReference>
<evidence type="ECO:0000256" key="1">
    <source>
        <dbReference type="ARBA" id="ARBA00001913"/>
    </source>
</evidence>
<evidence type="ECO:0000256" key="8">
    <source>
        <dbReference type="ARBA" id="ARBA00022837"/>
    </source>
</evidence>
<accession>G9ZHL1</accession>
<gene>
    <name evidence="13" type="ORF">HMPREF9080_02269</name>
</gene>
<dbReference type="Gene3D" id="2.150.10.10">
    <property type="entry name" value="Serralysin-like metalloprotease, C-terminal"/>
    <property type="match status" value="1"/>
</dbReference>
<name>G9ZHL1_9GAMM</name>
<dbReference type="Gene3D" id="2.60.40.2030">
    <property type="match status" value="1"/>
</dbReference>
<dbReference type="GO" id="GO:0008270">
    <property type="term" value="F:zinc ion binding"/>
    <property type="evidence" value="ECO:0007669"/>
    <property type="project" value="InterPro"/>
</dbReference>
<dbReference type="GO" id="GO:0008237">
    <property type="term" value="F:metallopeptidase activity"/>
    <property type="evidence" value="ECO:0007669"/>
    <property type="project" value="InterPro"/>
</dbReference>
<evidence type="ECO:0000256" key="3">
    <source>
        <dbReference type="ARBA" id="ARBA00004613"/>
    </source>
</evidence>
<dbReference type="InterPro" id="IPR050557">
    <property type="entry name" value="RTX_toxin/Mannuronan_C5-epim"/>
</dbReference>
<dbReference type="AlphaFoldDB" id="G9ZHL1"/>
<dbReference type="SMART" id="SM00235">
    <property type="entry name" value="ZnMc"/>
    <property type="match status" value="1"/>
</dbReference>
<dbReference type="RefSeq" id="WP_006986264.1">
    <property type="nucleotide sequence ID" value="NZ_JH417949.1"/>
</dbReference>
<dbReference type="InterPro" id="IPR013858">
    <property type="entry name" value="Peptidase_M10B_C"/>
</dbReference>
<dbReference type="PATRIC" id="fig|797473.3.peg.1855"/>
<evidence type="ECO:0000256" key="7">
    <source>
        <dbReference type="ARBA" id="ARBA00022737"/>
    </source>
</evidence>
<evidence type="ECO:0000256" key="6">
    <source>
        <dbReference type="ARBA" id="ARBA00022656"/>
    </source>
</evidence>
<comment type="subcellular location">
    <subcellularLocation>
        <location evidence="2">Membrane</location>
    </subcellularLocation>
    <subcellularLocation>
        <location evidence="3">Secreted</location>
    </subcellularLocation>
</comment>
<dbReference type="PRINTS" id="PR01488">
    <property type="entry name" value="RTXTOXINA"/>
</dbReference>
<feature type="domain" description="Peptidase metallopeptidase" evidence="12">
    <location>
        <begin position="774"/>
        <end position="940"/>
    </location>
</feature>
<dbReference type="HOGENOM" id="CLU_269558_0_0_6"/>
<dbReference type="InterPro" id="IPR046779">
    <property type="entry name" value="LapA_adhesin_dom"/>
</dbReference>
<evidence type="ECO:0000256" key="10">
    <source>
        <dbReference type="ARBA" id="ARBA00023136"/>
    </source>
</evidence>
<comment type="cofactor">
    <cofactor evidence="1">
        <name>Ca(2+)</name>
        <dbReference type="ChEBI" id="CHEBI:29108"/>
    </cofactor>
</comment>
<dbReference type="Gene3D" id="2.60.40.2700">
    <property type="match status" value="4"/>
</dbReference>
<evidence type="ECO:0000256" key="4">
    <source>
        <dbReference type="ARBA" id="ARBA00009490"/>
    </source>
</evidence>
<feature type="region of interest" description="Disordered" evidence="11">
    <location>
        <begin position="605"/>
        <end position="624"/>
    </location>
</feature>
<dbReference type="Pfam" id="PF00353">
    <property type="entry name" value="HemolysinCabind"/>
    <property type="match status" value="1"/>
</dbReference>
<dbReference type="InterPro" id="IPR001343">
    <property type="entry name" value="Hemolysn_Ca-bd"/>
</dbReference>
<evidence type="ECO:0000256" key="9">
    <source>
        <dbReference type="ARBA" id="ARBA00023026"/>
    </source>
</evidence>
<keyword evidence="7" id="KW-0677">Repeat</keyword>
<organism evidence="13 14">
    <name type="scientific">Cardiobacterium valvarum F0432</name>
    <dbReference type="NCBI Taxonomy" id="797473"/>
    <lineage>
        <taxon>Bacteria</taxon>
        <taxon>Pseudomonadati</taxon>
        <taxon>Pseudomonadota</taxon>
        <taxon>Gammaproteobacteria</taxon>
        <taxon>Cardiobacteriales</taxon>
        <taxon>Cardiobacteriaceae</taxon>
        <taxon>Cardiobacterium</taxon>
    </lineage>
</organism>
<dbReference type="Proteomes" id="UP000004750">
    <property type="component" value="Unassembled WGS sequence"/>
</dbReference>
<dbReference type="SUPFAM" id="SSF55486">
    <property type="entry name" value="Metalloproteases ('zincins'), catalytic domain"/>
    <property type="match status" value="1"/>
</dbReference>
<dbReference type="InterPro" id="IPR024079">
    <property type="entry name" value="MetalloPept_cat_dom_sf"/>
</dbReference>
<keyword evidence="9" id="KW-0843">Virulence</keyword>
<keyword evidence="10" id="KW-0472">Membrane</keyword>
<evidence type="ECO:0000256" key="2">
    <source>
        <dbReference type="ARBA" id="ARBA00004370"/>
    </source>
</evidence>
<feature type="region of interest" description="Disordered" evidence="11">
    <location>
        <begin position="1"/>
        <end position="45"/>
    </location>
</feature>
<keyword evidence="8" id="KW-0106">Calcium</keyword>
<dbReference type="InterPro" id="IPR003995">
    <property type="entry name" value="RTX_toxin_determinant-A"/>
</dbReference>
<comment type="caution">
    <text evidence="13">The sequence shown here is derived from an EMBL/GenBank/DDBJ whole genome shotgun (WGS) entry which is preliminary data.</text>
</comment>
<dbReference type="PROSITE" id="PS00330">
    <property type="entry name" value="HEMOLYSIN_CALCIUM"/>
    <property type="match status" value="2"/>
</dbReference>
<dbReference type="Gene3D" id="3.40.390.10">
    <property type="entry name" value="Collagenase (Catalytic Domain)"/>
    <property type="match status" value="1"/>
</dbReference>
<evidence type="ECO:0000313" key="14">
    <source>
        <dbReference type="Proteomes" id="UP000004750"/>
    </source>
</evidence>
<dbReference type="SUPFAM" id="SSF51120">
    <property type="entry name" value="beta-Roll"/>
    <property type="match status" value="1"/>
</dbReference>
<evidence type="ECO:0000256" key="11">
    <source>
        <dbReference type="SAM" id="MobiDB-lite"/>
    </source>
</evidence>
<dbReference type="GO" id="GO:0090729">
    <property type="term" value="F:toxin activity"/>
    <property type="evidence" value="ECO:0007669"/>
    <property type="project" value="UniProtKB-KW"/>
</dbReference>
<dbReference type="GO" id="GO:0005615">
    <property type="term" value="C:extracellular space"/>
    <property type="evidence" value="ECO:0007669"/>
    <property type="project" value="InterPro"/>
</dbReference>
<dbReference type="InterPro" id="IPR038081">
    <property type="entry name" value="CalX-like_sf"/>
</dbReference>
<dbReference type="GO" id="GO:0006508">
    <property type="term" value="P:proteolysis"/>
    <property type="evidence" value="ECO:0007669"/>
    <property type="project" value="InterPro"/>
</dbReference>
<dbReference type="GO" id="GO:0005509">
    <property type="term" value="F:calcium ion binding"/>
    <property type="evidence" value="ECO:0007669"/>
    <property type="project" value="InterPro"/>
</dbReference>
<feature type="compositionally biased region" description="Basic and acidic residues" evidence="11">
    <location>
        <begin position="12"/>
        <end position="22"/>
    </location>
</feature>
<dbReference type="PANTHER" id="PTHR38340:SF1">
    <property type="entry name" value="S-LAYER PROTEIN"/>
    <property type="match status" value="1"/>
</dbReference>
<protein>
    <submittedName>
        <fullName evidence="13">Type I secretion target GGXGXDXXX repeat-containing domain protein</fullName>
    </submittedName>
</protein>
<feature type="non-terminal residue" evidence="13">
    <location>
        <position position="1"/>
    </location>
</feature>
<feature type="region of interest" description="Disordered" evidence="11">
    <location>
        <begin position="525"/>
        <end position="544"/>
    </location>
</feature>
<keyword evidence="6" id="KW-0800">Toxin</keyword>
<dbReference type="PRINTS" id="PR00313">
    <property type="entry name" value="CABNDNGRPT"/>
</dbReference>
<proteinExistence type="inferred from homology"/>
<evidence type="ECO:0000259" key="12">
    <source>
        <dbReference type="SMART" id="SM00235"/>
    </source>
</evidence>
<comment type="similarity">
    <text evidence="4">Belongs to the peptidase M10B family.</text>
</comment>
<dbReference type="PANTHER" id="PTHR38340">
    <property type="entry name" value="S-LAYER PROTEIN"/>
    <property type="match status" value="1"/>
</dbReference>
<evidence type="ECO:0000256" key="5">
    <source>
        <dbReference type="ARBA" id="ARBA00022525"/>
    </source>
</evidence>
<dbReference type="InterPro" id="IPR011049">
    <property type="entry name" value="Serralysin-like_metalloprot_C"/>
</dbReference>
<dbReference type="InterPro" id="IPR018511">
    <property type="entry name" value="Hemolysin-typ_Ca-bd_CS"/>
</dbReference>
<keyword evidence="5" id="KW-0964">Secreted</keyword>
<dbReference type="Gene3D" id="2.60.120.560">
    <property type="entry name" value="Exo-inulinase, domain 1"/>
    <property type="match status" value="1"/>
</dbReference>
<dbReference type="Pfam" id="PF08548">
    <property type="entry name" value="Peptidase_M10_C"/>
    <property type="match status" value="1"/>
</dbReference>
<dbReference type="SUPFAM" id="SSF141072">
    <property type="entry name" value="CalX-like"/>
    <property type="match status" value="1"/>
</dbReference>
<dbReference type="Pfam" id="PF20579">
    <property type="entry name" value="LapA"/>
    <property type="match status" value="1"/>
</dbReference>
<dbReference type="EMBL" id="AGCM01000132">
    <property type="protein sequence ID" value="EHM52523.1"/>
    <property type="molecule type" value="Genomic_DNA"/>
</dbReference>